<evidence type="ECO:0000313" key="1">
    <source>
        <dbReference type="EMBL" id="KAJ0007883.1"/>
    </source>
</evidence>
<proteinExistence type="predicted"/>
<keyword evidence="2" id="KW-1185">Reference proteome</keyword>
<dbReference type="Proteomes" id="UP001163603">
    <property type="component" value="Chromosome 15"/>
</dbReference>
<protein>
    <submittedName>
        <fullName evidence="1">Uncharacterized protein</fullName>
    </submittedName>
</protein>
<name>A0ACC0X0R3_9ROSI</name>
<evidence type="ECO:0000313" key="2">
    <source>
        <dbReference type="Proteomes" id="UP001163603"/>
    </source>
</evidence>
<dbReference type="EMBL" id="CM047750">
    <property type="protein sequence ID" value="KAJ0007883.1"/>
    <property type="molecule type" value="Genomic_DNA"/>
</dbReference>
<organism evidence="1 2">
    <name type="scientific">Pistacia integerrima</name>
    <dbReference type="NCBI Taxonomy" id="434235"/>
    <lineage>
        <taxon>Eukaryota</taxon>
        <taxon>Viridiplantae</taxon>
        <taxon>Streptophyta</taxon>
        <taxon>Embryophyta</taxon>
        <taxon>Tracheophyta</taxon>
        <taxon>Spermatophyta</taxon>
        <taxon>Magnoliopsida</taxon>
        <taxon>eudicotyledons</taxon>
        <taxon>Gunneridae</taxon>
        <taxon>Pentapetalae</taxon>
        <taxon>rosids</taxon>
        <taxon>malvids</taxon>
        <taxon>Sapindales</taxon>
        <taxon>Anacardiaceae</taxon>
        <taxon>Pistacia</taxon>
    </lineage>
</organism>
<sequence>MSQQNTRGGYSGSRGRSSRPNRGAFHHQRHDGVNKPFANDSFGSKDGMSQGRGRYLHNMSRGSGSKQFNGKPSSKYVYRQKSPATDVIPNSPEAGGSQLRQPECFLACRDGLHSFTAQSDSKTPTPDLIQNSPEAERSHMEQPESFSSPELVSGADLPILPVHSDSRNILLDMTRMQIKETPEEETEETATENNDFSFSGEVKNEWTGGEPLPPAKADIQEQAFQEKDVKNLADIGGSGHSVQQAVVCPLDICPPKTGSCISLKPSLLETNKLKRNQVKLAMERQSGNVLRPGMVLLKNYLSISDQVLLYSLFFFSLSSDMVKILKECRNLGLGPGGFYQPGYRDGAKLNLKMMCLGKNWDPEKSAYEDIRSVDGAKPPMIPGYFDQLVRKAIQDSHALIGRNSGVWNVENELPRMSPDICIVNFYAESGKLGLHQDRDESQESLAKHLPVVSFSIGDTAEFLYGDERDVDKAQKVNLESGDVLVFGGKSRHIFHGVSTISTKTTPKALQEETNIIPGRLNLTFRQY</sequence>
<accession>A0ACC0X0R3</accession>
<gene>
    <name evidence="1" type="ORF">Pint_29258</name>
</gene>
<reference evidence="2" key="1">
    <citation type="journal article" date="2023" name="G3 (Bethesda)">
        <title>Genome assembly and association tests identify interacting loci associated with vigor, precocity, and sex in interspecific pistachio rootstocks.</title>
        <authorList>
            <person name="Palmer W."/>
            <person name="Jacygrad E."/>
            <person name="Sagayaradj S."/>
            <person name="Cavanaugh K."/>
            <person name="Han R."/>
            <person name="Bertier L."/>
            <person name="Beede B."/>
            <person name="Kafkas S."/>
            <person name="Golino D."/>
            <person name="Preece J."/>
            <person name="Michelmore R."/>
        </authorList>
    </citation>
    <scope>NUCLEOTIDE SEQUENCE [LARGE SCALE GENOMIC DNA]</scope>
</reference>
<comment type="caution">
    <text evidence="1">The sequence shown here is derived from an EMBL/GenBank/DDBJ whole genome shotgun (WGS) entry which is preliminary data.</text>
</comment>